<evidence type="ECO:0000313" key="6">
    <source>
        <dbReference type="EMBL" id="KAK6616899.1"/>
    </source>
</evidence>
<dbReference type="InterPro" id="IPR051419">
    <property type="entry name" value="Lys/N-term_MeTrsfase_sf"/>
</dbReference>
<dbReference type="CDD" id="cd02440">
    <property type="entry name" value="AdoMet_MTases"/>
    <property type="match status" value="2"/>
</dbReference>
<dbReference type="Pfam" id="PF08241">
    <property type="entry name" value="Methyltransf_11"/>
    <property type="match status" value="1"/>
</dbReference>
<gene>
    <name evidence="6" type="ORF">RUM43_014869</name>
</gene>
<reference evidence="6 7" key="1">
    <citation type="submission" date="2023-10" db="EMBL/GenBank/DDBJ databases">
        <title>Genomes of two closely related lineages of the louse Polyplax serrata with different host specificities.</title>
        <authorList>
            <person name="Martinu J."/>
            <person name="Tarabai H."/>
            <person name="Stefka J."/>
            <person name="Hypsa V."/>
        </authorList>
    </citation>
    <scope>NUCLEOTIDE SEQUENCE [LARGE SCALE GENOMIC DNA]</scope>
    <source>
        <strain evidence="6">HR10_N</strain>
    </source>
</reference>
<dbReference type="InterPro" id="IPR029063">
    <property type="entry name" value="SAM-dependent_MTases_sf"/>
</dbReference>
<evidence type="ECO:0000256" key="3">
    <source>
        <dbReference type="ARBA" id="ARBA00022679"/>
    </source>
</evidence>
<keyword evidence="3" id="KW-0808">Transferase</keyword>
<dbReference type="InterPro" id="IPR013216">
    <property type="entry name" value="Methyltransf_11"/>
</dbReference>
<evidence type="ECO:0000313" key="7">
    <source>
        <dbReference type="Proteomes" id="UP001372834"/>
    </source>
</evidence>
<dbReference type="FunFam" id="3.40.50.150:FF:000110">
    <property type="entry name" value="methyltransferase-like protein 13 isoform X1"/>
    <property type="match status" value="1"/>
</dbReference>
<dbReference type="AlphaFoldDB" id="A0AAN8P4C0"/>
<evidence type="ECO:0000256" key="2">
    <source>
        <dbReference type="ARBA" id="ARBA00022603"/>
    </source>
</evidence>
<dbReference type="GO" id="GO:0008168">
    <property type="term" value="F:methyltransferase activity"/>
    <property type="evidence" value="ECO:0007669"/>
    <property type="project" value="UniProtKB-KW"/>
</dbReference>
<keyword evidence="2" id="KW-0489">Methyltransferase</keyword>
<comment type="caution">
    <text evidence="6">The sequence shown here is derived from an EMBL/GenBank/DDBJ whole genome shotgun (WGS) entry which is preliminary data.</text>
</comment>
<comment type="similarity">
    <text evidence="1">Belongs to the methyltransferase superfamily.</text>
</comment>
<dbReference type="EMBL" id="JAWJWE010000046">
    <property type="protein sequence ID" value="KAK6616899.1"/>
    <property type="molecule type" value="Genomic_DNA"/>
</dbReference>
<sequence>MNLLPKTDVDFAQADYWNKFFTERGSKEYGEYNELNDLLQKYLKNLDAILMAGCGNSSLSSDLFDSGYRHITNIDISPVVIEQMRNKVGSKRPGMIFKQMDALNMTFNNESFTVVLDKGTLDALMPANKEADIQRVKRFFSEIDRVLKMNGRYIIISLLQEHVLQAVLDHFTHLGWMVRILRCWNVEKRNIVKNGRLTMPVFMIVCVKFKNLKVSQPVIEVNLFIDGKTERIASKEEVVTIVKGIQGTIQHCRQAEGEIEIKFCNNTEDAPRYTIFIVDISQDQRKLLTYGAFIVPHGRETEWMFSTTEGRNYLRRSSGFDRLAVITFHRHQKYGSLQDVQNELRQSILQLAPPFMSITSESPNIPYLTLGDGVGHREIIYSGTSEFSGDLLVEDVDIESDTFRRLIFMNNQAVVQSEVKLKRKAGREGEKNSDDAIDKTHIASQHILYMSIAAVMKSSSEGSGLRVAVVGVGGGGLCLLLHDLLPKASITGVDIDPMVVELAQKYFGLKLDNRLNVIVQDGLSFLKQKLKFDVIMLDVDSKERGSPMSCPPPQFMESDILAAAADSLGHEGVFVTNVVSRVNSEHIKLIKKLKKHFGLIGWYNLKEDVNRIVFASNSKGKSKSAWQHEIGKGASLLDRKLREKLTETKATVDLDHLLQNLTI</sequence>
<organism evidence="6 7">
    <name type="scientific">Polyplax serrata</name>
    <name type="common">Common mouse louse</name>
    <dbReference type="NCBI Taxonomy" id="468196"/>
    <lineage>
        <taxon>Eukaryota</taxon>
        <taxon>Metazoa</taxon>
        <taxon>Ecdysozoa</taxon>
        <taxon>Arthropoda</taxon>
        <taxon>Hexapoda</taxon>
        <taxon>Insecta</taxon>
        <taxon>Pterygota</taxon>
        <taxon>Neoptera</taxon>
        <taxon>Paraneoptera</taxon>
        <taxon>Psocodea</taxon>
        <taxon>Troctomorpha</taxon>
        <taxon>Phthiraptera</taxon>
        <taxon>Anoplura</taxon>
        <taxon>Polyplacidae</taxon>
        <taxon>Polyplax</taxon>
    </lineage>
</organism>
<dbReference type="Gene3D" id="3.40.50.150">
    <property type="entry name" value="Vaccinia Virus protein VP39"/>
    <property type="match status" value="2"/>
</dbReference>
<dbReference type="PANTHER" id="PTHR12176:SF78">
    <property type="entry name" value="EEF1A LYSINE AND N-TERMINAL METHYLTRANSFERASE"/>
    <property type="match status" value="1"/>
</dbReference>
<protein>
    <recommendedName>
        <fullName evidence="5">Methyltransferase type 11 domain-containing protein</fullName>
    </recommendedName>
</protein>
<dbReference type="GO" id="GO:0032259">
    <property type="term" value="P:methylation"/>
    <property type="evidence" value="ECO:0007669"/>
    <property type="project" value="UniProtKB-KW"/>
</dbReference>
<name>A0AAN8P4C0_POLSC</name>
<dbReference type="Pfam" id="PF01564">
    <property type="entry name" value="Spermine_synth"/>
    <property type="match status" value="1"/>
</dbReference>
<accession>A0AAN8P4C0</accession>
<dbReference type="SUPFAM" id="SSF53335">
    <property type="entry name" value="S-adenosyl-L-methionine-dependent methyltransferases"/>
    <property type="match status" value="2"/>
</dbReference>
<keyword evidence="4" id="KW-0511">Multifunctional enzyme</keyword>
<proteinExistence type="inferred from homology"/>
<feature type="domain" description="Methyltransferase type 11" evidence="5">
    <location>
        <begin position="50"/>
        <end position="155"/>
    </location>
</feature>
<evidence type="ECO:0000256" key="4">
    <source>
        <dbReference type="ARBA" id="ARBA00023268"/>
    </source>
</evidence>
<dbReference type="Proteomes" id="UP001372834">
    <property type="component" value="Unassembled WGS sequence"/>
</dbReference>
<evidence type="ECO:0000256" key="1">
    <source>
        <dbReference type="ARBA" id="ARBA00008361"/>
    </source>
</evidence>
<dbReference type="PANTHER" id="PTHR12176">
    <property type="entry name" value="SAM-DEPENDENT METHYLTRANSFERASE SUPERFAMILY PROTEIN"/>
    <property type="match status" value="1"/>
</dbReference>
<evidence type="ECO:0000259" key="5">
    <source>
        <dbReference type="Pfam" id="PF08241"/>
    </source>
</evidence>